<accession>A0A1H8ZE20</accession>
<dbReference type="InterPro" id="IPR027417">
    <property type="entry name" value="P-loop_NTPase"/>
</dbReference>
<dbReference type="EMBL" id="FOFS01000001">
    <property type="protein sequence ID" value="SEP62631.1"/>
    <property type="molecule type" value="Genomic_DNA"/>
</dbReference>
<dbReference type="Gene3D" id="3.40.50.300">
    <property type="entry name" value="P-loop containing nucleotide triphosphate hydrolases"/>
    <property type="match status" value="1"/>
</dbReference>
<evidence type="ECO:0000313" key="3">
    <source>
        <dbReference type="Proteomes" id="UP000199233"/>
    </source>
</evidence>
<dbReference type="PANTHER" id="PTHR13696:SF52">
    <property type="entry name" value="PARA FAMILY PROTEIN CT_582"/>
    <property type="match status" value="1"/>
</dbReference>
<proteinExistence type="predicted"/>
<organism evidence="2 3">
    <name type="scientific">Solimonas aquatica</name>
    <dbReference type="NCBI Taxonomy" id="489703"/>
    <lineage>
        <taxon>Bacteria</taxon>
        <taxon>Pseudomonadati</taxon>
        <taxon>Pseudomonadota</taxon>
        <taxon>Gammaproteobacteria</taxon>
        <taxon>Nevskiales</taxon>
        <taxon>Nevskiaceae</taxon>
        <taxon>Solimonas</taxon>
    </lineage>
</organism>
<name>A0A1H8ZE20_9GAMM</name>
<dbReference type="PANTHER" id="PTHR13696">
    <property type="entry name" value="P-LOOP CONTAINING NUCLEOSIDE TRIPHOSPHATE HYDROLASE"/>
    <property type="match status" value="1"/>
</dbReference>
<evidence type="ECO:0000313" key="2">
    <source>
        <dbReference type="EMBL" id="SEP62631.1"/>
    </source>
</evidence>
<evidence type="ECO:0000259" key="1">
    <source>
        <dbReference type="Pfam" id="PF13614"/>
    </source>
</evidence>
<reference evidence="2 3" key="1">
    <citation type="submission" date="2016-10" db="EMBL/GenBank/DDBJ databases">
        <authorList>
            <person name="de Groot N.N."/>
        </authorList>
    </citation>
    <scope>NUCLEOTIDE SEQUENCE [LARGE SCALE GENOMIC DNA]</scope>
    <source>
        <strain evidence="2 3">DSM 25927</strain>
    </source>
</reference>
<dbReference type="InterPro" id="IPR025669">
    <property type="entry name" value="AAA_dom"/>
</dbReference>
<dbReference type="Proteomes" id="UP000199233">
    <property type="component" value="Unassembled WGS sequence"/>
</dbReference>
<dbReference type="Pfam" id="PF13614">
    <property type="entry name" value="AAA_31"/>
    <property type="match status" value="1"/>
</dbReference>
<dbReference type="CDD" id="cd02042">
    <property type="entry name" value="ParAB_family"/>
    <property type="match status" value="1"/>
</dbReference>
<dbReference type="AlphaFoldDB" id="A0A1H8ZE20"/>
<dbReference type="STRING" id="489703.SAMN04488038_10114"/>
<gene>
    <name evidence="2" type="ORF">SAMN04488038_10114</name>
</gene>
<dbReference type="SUPFAM" id="SSF52540">
    <property type="entry name" value="P-loop containing nucleoside triphosphate hydrolases"/>
    <property type="match status" value="1"/>
</dbReference>
<keyword evidence="3" id="KW-1185">Reference proteome</keyword>
<sequence>MAVIKAGMLRARHSGREPIQTKGETTVTKRVVFNQKGGVGKTTIVCNLAAIAAAEGLRTLVIDLDTQGNATQYLLGARATQVDRSIGDFFESTLSFSLAPAPFVTYVSGTPFENLDLVASDPRLEELAIKLEAKQKIYKFRDALRKLKGYDAIFIDTPPTLNFYSRAALIAADSVLIPFDCDEFARQALYTLLANIEEIRADHNEELRVEGIIVNQFQARSKQPQRIVDELRAEGKPVLAQMLSSSVKVKESHELHKPLINLDRSHRVTQEYLSLYQALQHG</sequence>
<protein>
    <submittedName>
        <fullName evidence="2">Chromosome partitioning protein</fullName>
    </submittedName>
</protein>
<dbReference type="InterPro" id="IPR050678">
    <property type="entry name" value="DNA_Partitioning_ATPase"/>
</dbReference>
<feature type="domain" description="AAA" evidence="1">
    <location>
        <begin position="31"/>
        <end position="208"/>
    </location>
</feature>